<dbReference type="SUPFAM" id="SSF50129">
    <property type="entry name" value="GroES-like"/>
    <property type="match status" value="1"/>
</dbReference>
<dbReference type="GO" id="GO:0016628">
    <property type="term" value="F:oxidoreductase activity, acting on the CH-CH group of donors, NAD or NADP as acceptor"/>
    <property type="evidence" value="ECO:0007669"/>
    <property type="project" value="InterPro"/>
</dbReference>
<dbReference type="InterPro" id="IPR036291">
    <property type="entry name" value="NAD(P)-bd_dom_sf"/>
</dbReference>
<protein>
    <recommendedName>
        <fullName evidence="6">Enoyl reductase (ER) domain-containing protein</fullName>
    </recommendedName>
</protein>
<proteinExistence type="predicted"/>
<keyword evidence="5" id="KW-1185">Reference proteome</keyword>
<dbReference type="PANTHER" id="PTHR43205:SF12">
    <property type="entry name" value="OS06G0602900 PROTEIN"/>
    <property type="match status" value="1"/>
</dbReference>
<evidence type="ECO:0000259" key="3">
    <source>
        <dbReference type="Pfam" id="PF16884"/>
    </source>
</evidence>
<evidence type="ECO:0000259" key="2">
    <source>
        <dbReference type="Pfam" id="PF00107"/>
    </source>
</evidence>
<evidence type="ECO:0008006" key="6">
    <source>
        <dbReference type="Google" id="ProtNLM"/>
    </source>
</evidence>
<dbReference type="Gene3D" id="3.90.180.10">
    <property type="entry name" value="Medium-chain alcohol dehydrogenases, catalytic domain"/>
    <property type="match status" value="1"/>
</dbReference>
<dbReference type="PANTHER" id="PTHR43205">
    <property type="entry name" value="PROSTAGLANDIN REDUCTASE"/>
    <property type="match status" value="1"/>
</dbReference>
<dbReference type="SUPFAM" id="SSF51735">
    <property type="entry name" value="NAD(P)-binding Rossmann-fold domains"/>
    <property type="match status" value="1"/>
</dbReference>
<sequence length="384" mass="42010">MEAKAGPEKTVVTNQYVAIKNSIDGAPKESDFELKVENVSLSIEPGSKGVVVKNLYVSIDPYQLNRMKSQSSSQRAIDYSASIVPGESIDAYGVGKVMVSTRDDIKKDDLVAGLLSWGEYSYVKDGSLLNKLDPVSFPLSYHVGILGFSGLTAYAGFFDVCKPQKGEKVFVSAASGSVGNLVGQYAKLFGCYVVGSAGSQQKVKILRERLGFDDAFNYKQEPDLNSALKRCFPDGIDIYFDNVGGSMLEAAVANMNSHGRVAVCGVISEYTDPAKRGAPNMLDVVYKRIKIQGFLAADFIMMKSYIDFHAKTREYLENGKIEVLEDISHGIESIPMAFIGTFHGDNVGKKIVQIAPDGKRIFILQMAVKCVRYSRTFSLEIANR</sequence>
<dbReference type="EMBL" id="CAMAPF010000045">
    <property type="protein sequence ID" value="CAH9083867.1"/>
    <property type="molecule type" value="Genomic_DNA"/>
</dbReference>
<dbReference type="InterPro" id="IPR013149">
    <property type="entry name" value="ADH-like_C"/>
</dbReference>
<dbReference type="InterPro" id="IPR045010">
    <property type="entry name" value="MDR_fam"/>
</dbReference>
<evidence type="ECO:0000313" key="5">
    <source>
        <dbReference type="Proteomes" id="UP001152523"/>
    </source>
</evidence>
<feature type="domain" description="Oxidoreductase N-terminal" evidence="3">
    <location>
        <begin position="18"/>
        <end position="127"/>
    </location>
</feature>
<dbReference type="AlphaFoldDB" id="A0AAV0CRS0"/>
<name>A0AAV0CRS0_9ASTE</name>
<dbReference type="InterPro" id="IPR041694">
    <property type="entry name" value="ADH_N_2"/>
</dbReference>
<feature type="domain" description="Alcohol dehydrogenase-like C-terminal" evidence="2">
    <location>
        <begin position="178"/>
        <end position="308"/>
    </location>
</feature>
<gene>
    <name evidence="4" type="ORF">CEPIT_LOCUS8711</name>
</gene>
<dbReference type="Proteomes" id="UP001152523">
    <property type="component" value="Unassembled WGS sequence"/>
</dbReference>
<evidence type="ECO:0000313" key="4">
    <source>
        <dbReference type="EMBL" id="CAH9083867.1"/>
    </source>
</evidence>
<dbReference type="Pfam" id="PF16884">
    <property type="entry name" value="ADH_N_2"/>
    <property type="match status" value="1"/>
</dbReference>
<dbReference type="Pfam" id="PF00107">
    <property type="entry name" value="ADH_zinc_N"/>
    <property type="match status" value="1"/>
</dbReference>
<keyword evidence="1" id="KW-0560">Oxidoreductase</keyword>
<reference evidence="4" key="1">
    <citation type="submission" date="2022-07" db="EMBL/GenBank/DDBJ databases">
        <authorList>
            <person name="Macas J."/>
            <person name="Novak P."/>
            <person name="Neumann P."/>
        </authorList>
    </citation>
    <scope>NUCLEOTIDE SEQUENCE</scope>
</reference>
<accession>A0AAV0CRS0</accession>
<dbReference type="FunFam" id="3.40.50.720:FF:000121">
    <property type="entry name" value="Prostaglandin reductase 2"/>
    <property type="match status" value="1"/>
</dbReference>
<organism evidence="4 5">
    <name type="scientific">Cuscuta epithymum</name>
    <dbReference type="NCBI Taxonomy" id="186058"/>
    <lineage>
        <taxon>Eukaryota</taxon>
        <taxon>Viridiplantae</taxon>
        <taxon>Streptophyta</taxon>
        <taxon>Embryophyta</taxon>
        <taxon>Tracheophyta</taxon>
        <taxon>Spermatophyta</taxon>
        <taxon>Magnoliopsida</taxon>
        <taxon>eudicotyledons</taxon>
        <taxon>Gunneridae</taxon>
        <taxon>Pentapetalae</taxon>
        <taxon>asterids</taxon>
        <taxon>lamiids</taxon>
        <taxon>Solanales</taxon>
        <taxon>Convolvulaceae</taxon>
        <taxon>Cuscuteae</taxon>
        <taxon>Cuscuta</taxon>
        <taxon>Cuscuta subgen. Cuscuta</taxon>
    </lineage>
</organism>
<dbReference type="InterPro" id="IPR011032">
    <property type="entry name" value="GroES-like_sf"/>
</dbReference>
<dbReference type="Gene3D" id="3.40.50.720">
    <property type="entry name" value="NAD(P)-binding Rossmann-like Domain"/>
    <property type="match status" value="1"/>
</dbReference>
<comment type="caution">
    <text evidence="4">The sequence shown here is derived from an EMBL/GenBank/DDBJ whole genome shotgun (WGS) entry which is preliminary data.</text>
</comment>
<evidence type="ECO:0000256" key="1">
    <source>
        <dbReference type="ARBA" id="ARBA00023002"/>
    </source>
</evidence>